<dbReference type="GO" id="GO:0005737">
    <property type="term" value="C:cytoplasm"/>
    <property type="evidence" value="ECO:0007669"/>
    <property type="project" value="TreeGrafter"/>
</dbReference>
<evidence type="ECO:0000256" key="2">
    <source>
        <dbReference type="PIRSR" id="PIRSR630564-2"/>
    </source>
</evidence>
<dbReference type="SUPFAM" id="SSF52799">
    <property type="entry name" value="(Phosphotyrosine protein) phosphatases II"/>
    <property type="match status" value="1"/>
</dbReference>
<comment type="caution">
    <text evidence="4">The sequence shown here is derived from an EMBL/GenBank/DDBJ whole genome shotgun (WGS) entry which is preliminary data.</text>
</comment>
<feature type="active site" description="Phosphocysteine intermediate" evidence="1">
    <location>
        <position position="470"/>
    </location>
</feature>
<dbReference type="InterPro" id="IPR016130">
    <property type="entry name" value="Tyr_Pase_AS"/>
</dbReference>
<accession>A0A9N9FMV1</accession>
<keyword evidence="5" id="KW-1185">Reference proteome</keyword>
<feature type="domain" description="Myotubularin phosphatase" evidence="3">
    <location>
        <begin position="196"/>
        <end position="676"/>
    </location>
</feature>
<dbReference type="PROSITE" id="PS51339">
    <property type="entry name" value="PPASE_MYOTUBULARIN"/>
    <property type="match status" value="1"/>
</dbReference>
<dbReference type="InterPro" id="IPR010569">
    <property type="entry name" value="Myotubularin-like_Pase_dom"/>
</dbReference>
<gene>
    <name evidence="4" type="ORF">AMORRO_LOCUS5464</name>
</gene>
<feature type="binding site" evidence="2">
    <location>
        <begin position="405"/>
        <end position="406"/>
    </location>
    <ligand>
        <name>substrate</name>
    </ligand>
</feature>
<organism evidence="4 5">
    <name type="scientific">Acaulospora morrowiae</name>
    <dbReference type="NCBI Taxonomy" id="94023"/>
    <lineage>
        <taxon>Eukaryota</taxon>
        <taxon>Fungi</taxon>
        <taxon>Fungi incertae sedis</taxon>
        <taxon>Mucoromycota</taxon>
        <taxon>Glomeromycotina</taxon>
        <taxon>Glomeromycetes</taxon>
        <taxon>Diversisporales</taxon>
        <taxon>Acaulosporaceae</taxon>
        <taxon>Acaulospora</taxon>
    </lineage>
</organism>
<proteinExistence type="predicted"/>
<dbReference type="Pfam" id="PF06602">
    <property type="entry name" value="Myotub-related"/>
    <property type="match status" value="2"/>
</dbReference>
<dbReference type="EMBL" id="CAJVPV010003306">
    <property type="protein sequence ID" value="CAG8548601.1"/>
    <property type="molecule type" value="Genomic_DNA"/>
</dbReference>
<dbReference type="OrthoDB" id="271628at2759"/>
<evidence type="ECO:0000256" key="1">
    <source>
        <dbReference type="PIRSR" id="PIRSR630564-1"/>
    </source>
</evidence>
<dbReference type="AlphaFoldDB" id="A0A9N9FMV1"/>
<name>A0A9N9FMV1_9GLOM</name>
<dbReference type="PROSITE" id="PS00383">
    <property type="entry name" value="TYR_PHOSPHATASE_1"/>
    <property type="match status" value="1"/>
</dbReference>
<evidence type="ECO:0000313" key="4">
    <source>
        <dbReference type="EMBL" id="CAG8548601.1"/>
    </source>
</evidence>
<evidence type="ECO:0000313" key="5">
    <source>
        <dbReference type="Proteomes" id="UP000789342"/>
    </source>
</evidence>
<reference evidence="4" key="1">
    <citation type="submission" date="2021-06" db="EMBL/GenBank/DDBJ databases">
        <authorList>
            <person name="Kallberg Y."/>
            <person name="Tangrot J."/>
            <person name="Rosling A."/>
        </authorList>
    </citation>
    <scope>NUCLEOTIDE SEQUENCE</scope>
    <source>
        <strain evidence="4">CL551</strain>
    </source>
</reference>
<dbReference type="CDD" id="cd14507">
    <property type="entry name" value="PTP-MTM-like"/>
    <property type="match status" value="1"/>
</dbReference>
<protein>
    <submittedName>
        <fullName evidence="4">5113_t:CDS:1</fullName>
    </submittedName>
</protein>
<feature type="binding site" evidence="2">
    <location>
        <begin position="470"/>
        <end position="476"/>
    </location>
    <ligand>
        <name>substrate</name>
    </ligand>
</feature>
<dbReference type="InterPro" id="IPR029021">
    <property type="entry name" value="Prot-tyrosine_phosphatase-like"/>
</dbReference>
<dbReference type="PANTHER" id="PTHR10807">
    <property type="entry name" value="MYOTUBULARIN-RELATED"/>
    <property type="match status" value="1"/>
</dbReference>
<sequence length="1022" mass="115737">MGFDLESAKLIIPPGLSLLPGETIEFIARTCAIKLFETTADGGFKEVGEYCYPMDATSEIEESQAQITLSLKFSSSKYLFKFSKPKPAAIAGNFINVRTTANSLCHDFSTIMRRFVHPSSLENTFAFRMGEIDVMKRSMDFPKHDQNAQKKLEMTLEEKFFNDSFGACISEDEDEDDVIKRGVEESVFNRTRSLGWTRGYKIQKEFERMQMNKDSWCIASVNDDFSLSPTYPQELVIPSQILKKGPSIDSDSSSSSVSSDTSLNTSAFFRNLARFRFRGRFPAICWKKGHNILMRSGQPMAGFLGSRGVEDETLMHDILLTVQEEQQMLTESVLTGKAVSEVDCASRCVASRHFEEAYEPCNMKLCVLDARSYTAAFSNGYHGGGYENIEHYPPNSTLQFLGLPNIHAISSSHAALLRAINTNASSSNWYSVLESTGWLGHVAELLKAAGGKDGVVGKLVDEDASVLVHCTDGWDRTTQLVSLAQIMMDPFYRTIKGLQVLVEKEWISYGHPFRSRGSLPCNLRNNDNKSHAKSKDVPPGCQKEPPHLPPVLAPVFLLFLTCLHNLLQQFTYSFEYNDFLLLCLARAAAGNSPFGDFLCNSEFERETVRLRERTRSIWSWVDEHKQLFRNANYQGIRPYDLIHHNDHDTWNDHSWKKDVLRPDTGARVITLWTEYYFPKNDYSIALLSAPTGTDVSITDNSAQQYLSYHLEFPSEYYLVSQFMKRRKRRIAEKVWTVWRSFVLEKKQVPLKYNSTTNGGTKKSECEDDKWDVLVGSEWKDNESEAPPSIDECKDKQRRSQVSLAVPQKIIRDMQLKASLSSPLSSSPPTYSPFNDYLAAEEDDTDIEEEAKLMLSNDLYESQFLEWVHLSSQDNDDSSTTKILTELLREAQMDEHYSYKNIVPENDALKELLKEAQFDQVLCQSFCPDTETMMEMLKEAQLDNPCLTEIHSSGNSKISCPSSPSSACNCKNSNSSENCNNSFSEKNFLSVNKFPSAEFSKPFIHNYENNSSSSDLSGEFVIV</sequence>
<evidence type="ECO:0000259" key="3">
    <source>
        <dbReference type="PROSITE" id="PS51339"/>
    </source>
</evidence>
<dbReference type="Proteomes" id="UP000789342">
    <property type="component" value="Unassembled WGS sequence"/>
</dbReference>
<dbReference type="InterPro" id="IPR030564">
    <property type="entry name" value="Myotubularin"/>
</dbReference>